<protein>
    <submittedName>
        <fullName evidence="2">Uncharacterized protein</fullName>
    </submittedName>
</protein>
<dbReference type="Proteomes" id="UP001066276">
    <property type="component" value="Chromosome 4_2"/>
</dbReference>
<feature type="region of interest" description="Disordered" evidence="1">
    <location>
        <begin position="76"/>
        <end position="98"/>
    </location>
</feature>
<organism evidence="2 3">
    <name type="scientific">Pleurodeles waltl</name>
    <name type="common">Iberian ribbed newt</name>
    <dbReference type="NCBI Taxonomy" id="8319"/>
    <lineage>
        <taxon>Eukaryota</taxon>
        <taxon>Metazoa</taxon>
        <taxon>Chordata</taxon>
        <taxon>Craniata</taxon>
        <taxon>Vertebrata</taxon>
        <taxon>Euteleostomi</taxon>
        <taxon>Amphibia</taxon>
        <taxon>Batrachia</taxon>
        <taxon>Caudata</taxon>
        <taxon>Salamandroidea</taxon>
        <taxon>Salamandridae</taxon>
        <taxon>Pleurodelinae</taxon>
        <taxon>Pleurodeles</taxon>
    </lineage>
</organism>
<evidence type="ECO:0000256" key="1">
    <source>
        <dbReference type="SAM" id="MobiDB-lite"/>
    </source>
</evidence>
<keyword evidence="3" id="KW-1185">Reference proteome</keyword>
<name>A0AAV7SQY8_PLEWA</name>
<evidence type="ECO:0000313" key="3">
    <source>
        <dbReference type="Proteomes" id="UP001066276"/>
    </source>
</evidence>
<comment type="caution">
    <text evidence="2">The sequence shown here is derived from an EMBL/GenBank/DDBJ whole genome shotgun (WGS) entry which is preliminary data.</text>
</comment>
<evidence type="ECO:0000313" key="2">
    <source>
        <dbReference type="EMBL" id="KAJ1166425.1"/>
    </source>
</evidence>
<gene>
    <name evidence="2" type="ORF">NDU88_006829</name>
</gene>
<accession>A0AAV7SQY8</accession>
<sequence length="98" mass="10385">MGRGPPVMASSMQVVRRDPGLHSAQLQLDTEMRIELRWSHSSVAVSASYSRADPLSRAPAANSTMGFVGVRPQVVRAGRSDPEHGGSSTIGSTQLPSL</sequence>
<dbReference type="EMBL" id="JANPWB010000008">
    <property type="protein sequence ID" value="KAJ1166425.1"/>
    <property type="molecule type" value="Genomic_DNA"/>
</dbReference>
<dbReference type="AlphaFoldDB" id="A0AAV7SQY8"/>
<proteinExistence type="predicted"/>
<feature type="compositionally biased region" description="Polar residues" evidence="1">
    <location>
        <begin position="86"/>
        <end position="98"/>
    </location>
</feature>
<reference evidence="2" key="1">
    <citation type="journal article" date="2022" name="bioRxiv">
        <title>Sequencing and chromosome-scale assembly of the giantPleurodeles waltlgenome.</title>
        <authorList>
            <person name="Brown T."/>
            <person name="Elewa A."/>
            <person name="Iarovenko S."/>
            <person name="Subramanian E."/>
            <person name="Araus A.J."/>
            <person name="Petzold A."/>
            <person name="Susuki M."/>
            <person name="Suzuki K.-i.T."/>
            <person name="Hayashi T."/>
            <person name="Toyoda A."/>
            <person name="Oliveira C."/>
            <person name="Osipova E."/>
            <person name="Leigh N.D."/>
            <person name="Simon A."/>
            <person name="Yun M.H."/>
        </authorList>
    </citation>
    <scope>NUCLEOTIDE SEQUENCE</scope>
    <source>
        <strain evidence="2">20211129_DDA</strain>
        <tissue evidence="2">Liver</tissue>
    </source>
</reference>